<comment type="caution">
    <text evidence="2">The sequence shown here is derived from an EMBL/GenBank/DDBJ whole genome shotgun (WGS) entry which is preliminary data.</text>
</comment>
<evidence type="ECO:0000256" key="1">
    <source>
        <dbReference type="SAM" id="Phobius"/>
    </source>
</evidence>
<feature type="transmembrane region" description="Helical" evidence="1">
    <location>
        <begin position="97"/>
        <end position="117"/>
    </location>
</feature>
<accession>A0A7W7H3L0</accession>
<gene>
    <name evidence="2" type="ORF">BJY16_006835</name>
</gene>
<keyword evidence="1" id="KW-0812">Transmembrane</keyword>
<feature type="transmembrane region" description="Helical" evidence="1">
    <location>
        <begin position="63"/>
        <end position="91"/>
    </location>
</feature>
<proteinExistence type="predicted"/>
<feature type="transmembrane region" description="Helical" evidence="1">
    <location>
        <begin position="189"/>
        <end position="209"/>
    </location>
</feature>
<keyword evidence="1" id="KW-0472">Membrane</keyword>
<feature type="transmembrane region" description="Helical" evidence="1">
    <location>
        <begin position="138"/>
        <end position="169"/>
    </location>
</feature>
<reference evidence="2 3" key="1">
    <citation type="submission" date="2020-08" db="EMBL/GenBank/DDBJ databases">
        <title>Sequencing the genomes of 1000 actinobacteria strains.</title>
        <authorList>
            <person name="Klenk H.-P."/>
        </authorList>
    </citation>
    <scope>NUCLEOTIDE SEQUENCE [LARGE SCALE GENOMIC DNA]</scope>
    <source>
        <strain evidence="2 3">DSM 45809</strain>
    </source>
</reference>
<feature type="transmembrane region" description="Helical" evidence="1">
    <location>
        <begin position="216"/>
        <end position="234"/>
    </location>
</feature>
<keyword evidence="1" id="KW-1133">Transmembrane helix</keyword>
<evidence type="ECO:0000313" key="2">
    <source>
        <dbReference type="EMBL" id="MBB4743376.1"/>
    </source>
</evidence>
<organism evidence="2 3">
    <name type="scientific">Actinoplanes octamycinicus</name>
    <dbReference type="NCBI Taxonomy" id="135948"/>
    <lineage>
        <taxon>Bacteria</taxon>
        <taxon>Bacillati</taxon>
        <taxon>Actinomycetota</taxon>
        <taxon>Actinomycetes</taxon>
        <taxon>Micromonosporales</taxon>
        <taxon>Micromonosporaceae</taxon>
        <taxon>Actinoplanes</taxon>
    </lineage>
</organism>
<sequence>MLTCVAAAVVALLATVLRGRRVRLSATGLLRDLVLGVVVAVAATVALLPVLDRIPAGTTALRLGMTLPAVLLGLTGAVTMATAGSLTAWVLAPDAPAGQYFFLPLGAAVLARFVLLGPARMAAVRDLLRDGRPRIRQALLWTVAAALAVAAVVTTTWVLLAVAAGYALWLRRIAGLPAPWLRQQARFEAGRVAAIAVVAFGPFGAALVATLDAAPAWQVMLCAPPLALALRFVAGIRGRAGTRSLVAAVLVQGGLLAALLAMRHPGAPALTGTALVILAADLHLHYRYGAAPLYARVVTDLIGLNPVSRAGLLDEWAGRRGRDGSLIVHLIGAANQGLADPQRAGAARDAATLGGALRGNDDDTGWADIADEAIEAVAGTGRDVRVFRYHRAQHDVLAARRDSDPAGAVEAWREAVAALGGTGLAGLRQAAETQLARALFAARRDDEAIALLDAMLARPDLVPYARIDACLVRALAAVIDDDPRSAERLRAQAAAVRIRPRDRWRCRAEARTLLAGSSGRWLRAPREIEGQLRWFRRLFTLPDFDPGRVLQIWEMSGSTSAEPR</sequence>
<dbReference type="Proteomes" id="UP000546162">
    <property type="component" value="Unassembled WGS sequence"/>
</dbReference>
<dbReference type="RefSeq" id="WP_185043660.1">
    <property type="nucleotide sequence ID" value="NZ_BAABFG010000005.1"/>
</dbReference>
<feature type="transmembrane region" description="Helical" evidence="1">
    <location>
        <begin position="34"/>
        <end position="51"/>
    </location>
</feature>
<feature type="transmembrane region" description="Helical" evidence="1">
    <location>
        <begin position="240"/>
        <end position="261"/>
    </location>
</feature>
<protein>
    <submittedName>
        <fullName evidence="2">Uncharacterized protein</fullName>
    </submittedName>
</protein>
<evidence type="ECO:0000313" key="3">
    <source>
        <dbReference type="Proteomes" id="UP000546162"/>
    </source>
</evidence>
<dbReference type="EMBL" id="JACHNB010000001">
    <property type="protein sequence ID" value="MBB4743376.1"/>
    <property type="molecule type" value="Genomic_DNA"/>
</dbReference>
<keyword evidence="3" id="KW-1185">Reference proteome</keyword>
<name>A0A7W7H3L0_9ACTN</name>
<dbReference type="AlphaFoldDB" id="A0A7W7H3L0"/>